<proteinExistence type="predicted"/>
<evidence type="ECO:0000256" key="1">
    <source>
        <dbReference type="SAM" id="SignalP"/>
    </source>
</evidence>
<protein>
    <submittedName>
        <fullName evidence="2">Uncharacterized protein</fullName>
    </submittedName>
</protein>
<dbReference type="EMBL" id="JAJVCN010000001">
    <property type="protein sequence ID" value="MCE7004810.1"/>
    <property type="molecule type" value="Genomic_DNA"/>
</dbReference>
<comment type="caution">
    <text evidence="2">The sequence shown here is derived from an EMBL/GenBank/DDBJ whole genome shotgun (WGS) entry which is preliminary data.</text>
</comment>
<name>A0ABS8ZD78_9PSEU</name>
<evidence type="ECO:0000313" key="2">
    <source>
        <dbReference type="EMBL" id="MCE7004810.1"/>
    </source>
</evidence>
<accession>A0ABS8ZD78</accession>
<dbReference type="Proteomes" id="UP001521150">
    <property type="component" value="Unassembled WGS sequence"/>
</dbReference>
<keyword evidence="3" id="KW-1185">Reference proteome</keyword>
<gene>
    <name evidence="2" type="ORF">LWC34_18560</name>
</gene>
<feature type="signal peptide" evidence="1">
    <location>
        <begin position="1"/>
        <end position="32"/>
    </location>
</feature>
<feature type="chain" id="PRO_5045800275" evidence="1">
    <location>
        <begin position="33"/>
        <end position="57"/>
    </location>
</feature>
<keyword evidence="1" id="KW-0732">Signal</keyword>
<reference evidence="2 3" key="1">
    <citation type="submission" date="2021-12" db="EMBL/GenBank/DDBJ databases">
        <title>Genome sequence of Kibdelosporangium philippinense ATCC 49844.</title>
        <authorList>
            <person name="Fedorov E.A."/>
            <person name="Omeragic M."/>
            <person name="Shalygina K.F."/>
            <person name="Maclea K.S."/>
        </authorList>
    </citation>
    <scope>NUCLEOTIDE SEQUENCE [LARGE SCALE GENOMIC DNA]</scope>
    <source>
        <strain evidence="2 3">ATCC 49844</strain>
    </source>
</reference>
<organism evidence="2 3">
    <name type="scientific">Kibdelosporangium philippinense</name>
    <dbReference type="NCBI Taxonomy" id="211113"/>
    <lineage>
        <taxon>Bacteria</taxon>
        <taxon>Bacillati</taxon>
        <taxon>Actinomycetota</taxon>
        <taxon>Actinomycetes</taxon>
        <taxon>Pseudonocardiales</taxon>
        <taxon>Pseudonocardiaceae</taxon>
        <taxon>Kibdelosporangium</taxon>
    </lineage>
</organism>
<dbReference type="RefSeq" id="WP_233726288.1">
    <property type="nucleotide sequence ID" value="NZ_JAJVCN010000001.1"/>
</dbReference>
<sequence length="57" mass="5886">MRLRPMPTRILGTAAAAASVLAAVVLPTNAAAAQQIIAENAPNKIQDSYVVVLKDNG</sequence>
<evidence type="ECO:0000313" key="3">
    <source>
        <dbReference type="Proteomes" id="UP001521150"/>
    </source>
</evidence>